<dbReference type="EMBL" id="CP000529">
    <property type="protein sequence ID" value="ABM37778.1"/>
    <property type="molecule type" value="Genomic_DNA"/>
</dbReference>
<dbReference type="AlphaFoldDB" id="A1VQ50"/>
<reference evidence="2" key="1">
    <citation type="journal article" date="2009" name="Environ. Microbiol.">
        <title>The genome of Polaromonas naphthalenivorans strain CJ2, isolated from coal tar-contaminated sediment, reveals physiological and metabolic versatility and evolution through extensive horizontal gene transfer.</title>
        <authorList>
            <person name="Yagi J.M."/>
            <person name="Sims D."/>
            <person name="Brettin T."/>
            <person name="Bruce D."/>
            <person name="Madsen E.L."/>
        </authorList>
    </citation>
    <scope>NUCLEOTIDE SEQUENCE [LARGE SCALE GENOMIC DNA]</scope>
    <source>
        <strain evidence="2">CJ2</strain>
    </source>
</reference>
<evidence type="ECO:0000313" key="2">
    <source>
        <dbReference type="Proteomes" id="UP000000644"/>
    </source>
</evidence>
<organism evidence="1 2">
    <name type="scientific">Polaromonas naphthalenivorans (strain CJ2)</name>
    <dbReference type="NCBI Taxonomy" id="365044"/>
    <lineage>
        <taxon>Bacteria</taxon>
        <taxon>Pseudomonadati</taxon>
        <taxon>Pseudomonadota</taxon>
        <taxon>Betaproteobacteria</taxon>
        <taxon>Burkholderiales</taxon>
        <taxon>Comamonadaceae</taxon>
        <taxon>Polaromonas</taxon>
    </lineage>
</organism>
<dbReference type="HOGENOM" id="CLU_181539_1_0_4"/>
<protein>
    <submittedName>
        <fullName evidence="1">Uncharacterized protein</fullName>
    </submittedName>
</protein>
<gene>
    <name evidence="1" type="ordered locus">Pnap_2473</name>
</gene>
<evidence type="ECO:0000313" key="1">
    <source>
        <dbReference type="EMBL" id="ABM37778.1"/>
    </source>
</evidence>
<sequence length="92" mass="9519">MIGTQPVGAISGVVISAVSHEGLIVTVDGKPAKLAILTDDGRVIAMGDQVAKEAEAVALNSYRNFLKGQGYLRVNSAPITASSAMPVGIKRR</sequence>
<proteinExistence type="predicted"/>
<keyword evidence="2" id="KW-1185">Reference proteome</keyword>
<dbReference type="eggNOG" id="ENOG502ZUJ7">
    <property type="taxonomic scope" value="Bacteria"/>
</dbReference>
<accession>A1VQ50</accession>
<dbReference type="OrthoDB" id="6904624at2"/>
<dbReference type="KEGG" id="pna:Pnap_2473"/>
<dbReference type="Proteomes" id="UP000000644">
    <property type="component" value="Chromosome"/>
</dbReference>
<name>A1VQ50_POLNA</name>
<dbReference type="RefSeq" id="WP_011801856.1">
    <property type="nucleotide sequence ID" value="NC_008781.1"/>
</dbReference>